<sequence length="125" mass="12830">MVQSARFRRLLVATAVFAMLLVSACSSKDKSTSPPTGGGALELNSPDLGHGAVYQHTFMNAGTFNYHCRFHGSMTATVVVLAGGAASASIGIADNVFGTPSVTVVPGAQVTWTNNGSNTHSVTSD</sequence>
<dbReference type="EMBL" id="VBPA01000402">
    <property type="protein sequence ID" value="TMQ68431.1"/>
    <property type="molecule type" value="Genomic_DNA"/>
</dbReference>
<dbReference type="InterPro" id="IPR008972">
    <property type="entry name" value="Cupredoxin"/>
</dbReference>
<dbReference type="PANTHER" id="PTHR36507:SF1">
    <property type="entry name" value="BLL1555 PROTEIN"/>
    <property type="match status" value="1"/>
</dbReference>
<keyword evidence="1" id="KW-0732">Signal</keyword>
<evidence type="ECO:0000313" key="2">
    <source>
        <dbReference type="EMBL" id="TMQ68431.1"/>
    </source>
</evidence>
<feature type="signal peptide" evidence="1">
    <location>
        <begin position="1"/>
        <end position="24"/>
    </location>
</feature>
<dbReference type="AlphaFoldDB" id="A0A538TXW9"/>
<name>A0A538TXW9_UNCEI</name>
<proteinExistence type="predicted"/>
<evidence type="ECO:0000313" key="3">
    <source>
        <dbReference type="Proteomes" id="UP000319836"/>
    </source>
</evidence>
<accession>A0A538TXW9</accession>
<protein>
    <recommendedName>
        <fullName evidence="4">Blue (type 1) copper domain-containing protein</fullName>
    </recommendedName>
</protein>
<comment type="caution">
    <text evidence="2">The sequence shown here is derived from an EMBL/GenBank/DDBJ whole genome shotgun (WGS) entry which is preliminary data.</text>
</comment>
<organism evidence="2 3">
    <name type="scientific">Eiseniibacteriota bacterium</name>
    <dbReference type="NCBI Taxonomy" id="2212470"/>
    <lineage>
        <taxon>Bacteria</taxon>
        <taxon>Candidatus Eiseniibacteriota</taxon>
    </lineage>
</organism>
<gene>
    <name evidence="2" type="ORF">E6K80_14200</name>
</gene>
<evidence type="ECO:0008006" key="4">
    <source>
        <dbReference type="Google" id="ProtNLM"/>
    </source>
</evidence>
<dbReference type="PANTHER" id="PTHR36507">
    <property type="entry name" value="BLL1555 PROTEIN"/>
    <property type="match status" value="1"/>
</dbReference>
<reference evidence="2 3" key="1">
    <citation type="journal article" date="2019" name="Nat. Microbiol.">
        <title>Mediterranean grassland soil C-N compound turnover is dependent on rainfall and depth, and is mediated by genomically divergent microorganisms.</title>
        <authorList>
            <person name="Diamond S."/>
            <person name="Andeer P.F."/>
            <person name="Li Z."/>
            <person name="Crits-Christoph A."/>
            <person name="Burstein D."/>
            <person name="Anantharaman K."/>
            <person name="Lane K.R."/>
            <person name="Thomas B.C."/>
            <person name="Pan C."/>
            <person name="Northen T.R."/>
            <person name="Banfield J.F."/>
        </authorList>
    </citation>
    <scope>NUCLEOTIDE SEQUENCE [LARGE SCALE GENOMIC DNA]</scope>
    <source>
        <strain evidence="2">WS_10</strain>
    </source>
</reference>
<dbReference type="Gene3D" id="2.60.40.420">
    <property type="entry name" value="Cupredoxins - blue copper proteins"/>
    <property type="match status" value="2"/>
</dbReference>
<dbReference type="InterPro" id="IPR052721">
    <property type="entry name" value="ET_Amicyanin"/>
</dbReference>
<dbReference type="Proteomes" id="UP000319836">
    <property type="component" value="Unassembled WGS sequence"/>
</dbReference>
<evidence type="ECO:0000256" key="1">
    <source>
        <dbReference type="SAM" id="SignalP"/>
    </source>
</evidence>
<feature type="chain" id="PRO_5022176499" description="Blue (type 1) copper domain-containing protein" evidence="1">
    <location>
        <begin position="25"/>
        <end position="125"/>
    </location>
</feature>
<dbReference type="SUPFAM" id="SSF49503">
    <property type="entry name" value="Cupredoxins"/>
    <property type="match status" value="2"/>
</dbReference>
<dbReference type="PROSITE" id="PS51257">
    <property type="entry name" value="PROKAR_LIPOPROTEIN"/>
    <property type="match status" value="1"/>
</dbReference>